<dbReference type="InterPro" id="IPR036412">
    <property type="entry name" value="HAD-like_sf"/>
</dbReference>
<dbReference type="GO" id="GO:0008967">
    <property type="term" value="F:phosphoglycolate phosphatase activity"/>
    <property type="evidence" value="ECO:0007669"/>
    <property type="project" value="TreeGrafter"/>
</dbReference>
<evidence type="ECO:0000313" key="10">
    <source>
        <dbReference type="EMBL" id="CEK87869.1"/>
    </source>
</evidence>
<dbReference type="SUPFAM" id="SSF56784">
    <property type="entry name" value="HAD-like"/>
    <property type="match status" value="1"/>
</dbReference>
<dbReference type="Pfam" id="PF00702">
    <property type="entry name" value="Hydrolase"/>
    <property type="match status" value="1"/>
</dbReference>
<dbReference type="FunFam" id="1.10.150.240:FF:000006">
    <property type="entry name" value="Phosphonoacetaldehyde hydrolase"/>
    <property type="match status" value="1"/>
</dbReference>
<evidence type="ECO:0000256" key="6">
    <source>
        <dbReference type="ARBA" id="ARBA00023270"/>
    </source>
</evidence>
<dbReference type="GO" id="GO:0050194">
    <property type="term" value="F:phosphonoacetaldehyde hydrolase activity"/>
    <property type="evidence" value="ECO:0007669"/>
    <property type="project" value="InterPro"/>
</dbReference>
<keyword evidence="6" id="KW-0704">Schiff base</keyword>
<evidence type="ECO:0000256" key="2">
    <source>
        <dbReference type="ARBA" id="ARBA00011738"/>
    </source>
</evidence>
<dbReference type="NCBIfam" id="TIGR01422">
    <property type="entry name" value="phosphonatase"/>
    <property type="match status" value="1"/>
</dbReference>
<evidence type="ECO:0008006" key="12">
    <source>
        <dbReference type="Google" id="ProtNLM"/>
    </source>
</evidence>
<dbReference type="InterPro" id="IPR050155">
    <property type="entry name" value="HAD-like_hydrolase_sf"/>
</dbReference>
<evidence type="ECO:0000313" key="9">
    <source>
        <dbReference type="EMBL" id="CEK87868.1"/>
    </source>
</evidence>
<evidence type="ECO:0000313" key="8">
    <source>
        <dbReference type="EMBL" id="CEK87867.1"/>
    </source>
</evidence>
<dbReference type="GO" id="GO:0019700">
    <property type="term" value="P:organic phosphonate catabolic process"/>
    <property type="evidence" value="ECO:0007669"/>
    <property type="project" value="InterPro"/>
</dbReference>
<evidence type="ECO:0000256" key="4">
    <source>
        <dbReference type="ARBA" id="ARBA00022801"/>
    </source>
</evidence>
<dbReference type="GO" id="GO:0005829">
    <property type="term" value="C:cytosol"/>
    <property type="evidence" value="ECO:0007669"/>
    <property type="project" value="TreeGrafter"/>
</dbReference>
<keyword evidence="4" id="KW-0378">Hydrolase</keyword>
<keyword evidence="5" id="KW-0460">Magnesium</keyword>
<dbReference type="EMBL" id="HACG01041007">
    <property type="protein sequence ID" value="CEK87872.1"/>
    <property type="molecule type" value="Transcribed_RNA"/>
</dbReference>
<dbReference type="EMBL" id="HACG01041003">
    <property type="protein sequence ID" value="CEK87868.1"/>
    <property type="molecule type" value="Transcribed_RNA"/>
</dbReference>
<dbReference type="InterPro" id="IPR023198">
    <property type="entry name" value="PGP-like_dom2"/>
</dbReference>
<evidence type="ECO:0000256" key="1">
    <source>
        <dbReference type="ARBA" id="ARBA00001946"/>
    </source>
</evidence>
<dbReference type="InterPro" id="IPR023214">
    <property type="entry name" value="HAD_sf"/>
</dbReference>
<sequence>MINAAFRYARSYVGPVKACILDWSGTTVDKYVLAPAVVFVDVFKKHKVPISMQESRVPMGLRKDLHIKAITEMPEVRQRWKDVHGKYPDQGDVDKMFKDFVPLQISVLSKYSELIPGTAETIRILRKELGCKIGVTTGFTRSMVDVLLTEAKKQGYEPDVNVAGDEVIHGARPKPFMVYRNLDLLDVPNIYSVVKVDDTVSGVGEALSAGCWGVGVARHSNYMDIDSFEHENNLSEEDIQKRLAHSRSLLIQTGAHYVIDTIAELPQVVADINVRLSRGERP</sequence>
<dbReference type="GO" id="GO:0006281">
    <property type="term" value="P:DNA repair"/>
    <property type="evidence" value="ECO:0007669"/>
    <property type="project" value="TreeGrafter"/>
</dbReference>
<dbReference type="InterPro" id="IPR006323">
    <property type="entry name" value="Phosphonoacetald_hydro"/>
</dbReference>
<dbReference type="Gene3D" id="1.10.150.240">
    <property type="entry name" value="Putative phosphatase, domain 2"/>
    <property type="match status" value="1"/>
</dbReference>
<dbReference type="PANTHER" id="PTHR43434:SF19">
    <property type="entry name" value="PHOSPHONOACETALDEHYDE HYDROLASE"/>
    <property type="match status" value="1"/>
</dbReference>
<accession>A0A0B7B6C7</accession>
<dbReference type="PANTHER" id="PTHR43434">
    <property type="entry name" value="PHOSPHOGLYCOLATE PHOSPHATASE"/>
    <property type="match status" value="1"/>
</dbReference>
<reference evidence="7" key="1">
    <citation type="submission" date="2014-12" db="EMBL/GenBank/DDBJ databases">
        <title>Insight into the proteome of Arion vulgaris.</title>
        <authorList>
            <person name="Aradska J."/>
            <person name="Bulat T."/>
            <person name="Smidak R."/>
            <person name="Sarate P."/>
            <person name="Gangsoo J."/>
            <person name="Sialana F."/>
            <person name="Bilban M."/>
            <person name="Lubec G."/>
        </authorList>
    </citation>
    <scope>NUCLEOTIDE SEQUENCE</scope>
    <source>
        <tissue evidence="7">Skin</tissue>
    </source>
</reference>
<dbReference type="Gene3D" id="3.40.50.1000">
    <property type="entry name" value="HAD superfamily/HAD-like"/>
    <property type="match status" value="1"/>
</dbReference>
<dbReference type="EMBL" id="HACG01041001">
    <property type="protein sequence ID" value="CEK87866.1"/>
    <property type="molecule type" value="Transcribed_RNA"/>
</dbReference>
<name>A0A0B7B6C7_9EUPU</name>
<dbReference type="SFLD" id="SFLDG01129">
    <property type="entry name" value="C1.5:_HAD__Beta-PGM__Phosphata"/>
    <property type="match status" value="1"/>
</dbReference>
<evidence type="ECO:0000313" key="7">
    <source>
        <dbReference type="EMBL" id="CEK87866.1"/>
    </source>
</evidence>
<evidence type="ECO:0000313" key="11">
    <source>
        <dbReference type="EMBL" id="CEK87872.1"/>
    </source>
</evidence>
<dbReference type="EMBL" id="HACG01041002">
    <property type="protein sequence ID" value="CEK87867.1"/>
    <property type="molecule type" value="Transcribed_RNA"/>
</dbReference>
<evidence type="ECO:0000256" key="3">
    <source>
        <dbReference type="ARBA" id="ARBA00022723"/>
    </source>
</evidence>
<proteinExistence type="inferred from homology"/>
<protein>
    <recommendedName>
        <fullName evidence="12">Phosphonoacetaldehyde hydrolase</fullName>
    </recommendedName>
</protein>
<evidence type="ECO:0000256" key="5">
    <source>
        <dbReference type="ARBA" id="ARBA00022842"/>
    </source>
</evidence>
<dbReference type="SFLD" id="SFLDS00003">
    <property type="entry name" value="Haloacid_Dehalogenase"/>
    <property type="match status" value="1"/>
</dbReference>
<organism evidence="7">
    <name type="scientific">Arion vulgaris</name>
    <dbReference type="NCBI Taxonomy" id="1028688"/>
    <lineage>
        <taxon>Eukaryota</taxon>
        <taxon>Metazoa</taxon>
        <taxon>Spiralia</taxon>
        <taxon>Lophotrochozoa</taxon>
        <taxon>Mollusca</taxon>
        <taxon>Gastropoda</taxon>
        <taxon>Heterobranchia</taxon>
        <taxon>Euthyneura</taxon>
        <taxon>Panpulmonata</taxon>
        <taxon>Eupulmonata</taxon>
        <taxon>Stylommatophora</taxon>
        <taxon>Helicina</taxon>
        <taxon>Arionoidea</taxon>
        <taxon>Arionidae</taxon>
        <taxon>Arion</taxon>
    </lineage>
</organism>
<dbReference type="HAMAP" id="MF_01375">
    <property type="entry name" value="PhnX"/>
    <property type="match status" value="1"/>
</dbReference>
<comment type="cofactor">
    <cofactor evidence="1">
        <name>Mg(2+)</name>
        <dbReference type="ChEBI" id="CHEBI:18420"/>
    </cofactor>
</comment>
<dbReference type="AlphaFoldDB" id="A0A0B7B6C7"/>
<gene>
    <name evidence="7" type="primary">ORF161829</name>
    <name evidence="8" type="synonym">ORF161835</name>
    <name evidence="9" type="synonym">ORF161841</name>
    <name evidence="10" type="synonym">ORF161849</name>
    <name evidence="11" type="synonym">ORF161863</name>
</gene>
<dbReference type="GO" id="GO:0046872">
    <property type="term" value="F:metal ion binding"/>
    <property type="evidence" value="ECO:0007669"/>
    <property type="project" value="UniProtKB-KW"/>
</dbReference>
<dbReference type="EMBL" id="HACG01041004">
    <property type="protein sequence ID" value="CEK87869.1"/>
    <property type="molecule type" value="Transcribed_RNA"/>
</dbReference>
<comment type="subunit">
    <text evidence="2">Homodimer.</text>
</comment>
<keyword evidence="3" id="KW-0479">Metal-binding</keyword>